<name>A0ABR1VE86_9PEZI</name>
<dbReference type="Proteomes" id="UP001446871">
    <property type="component" value="Unassembled WGS sequence"/>
</dbReference>
<organism evidence="1 2">
    <name type="scientific">Apiospora saccharicola</name>
    <dbReference type="NCBI Taxonomy" id="335842"/>
    <lineage>
        <taxon>Eukaryota</taxon>
        <taxon>Fungi</taxon>
        <taxon>Dikarya</taxon>
        <taxon>Ascomycota</taxon>
        <taxon>Pezizomycotina</taxon>
        <taxon>Sordariomycetes</taxon>
        <taxon>Xylariomycetidae</taxon>
        <taxon>Amphisphaeriales</taxon>
        <taxon>Apiosporaceae</taxon>
        <taxon>Apiospora</taxon>
    </lineage>
</organism>
<dbReference type="EMBL" id="JAQQWM010000004">
    <property type="protein sequence ID" value="KAK8068238.1"/>
    <property type="molecule type" value="Genomic_DNA"/>
</dbReference>
<protein>
    <submittedName>
        <fullName evidence="1">Uncharacterized protein</fullName>
    </submittedName>
</protein>
<comment type="caution">
    <text evidence="1">The sequence shown here is derived from an EMBL/GenBank/DDBJ whole genome shotgun (WGS) entry which is preliminary data.</text>
</comment>
<gene>
    <name evidence="1" type="ORF">PG996_007350</name>
</gene>
<sequence length="240" mass="22914">MLMAARKVPLCAKMPKVGNHLFGALSVADAEALLLDQGEDGRVASDGAGAAADLAAGKGGGLRVAGGELGSLLAGGLAGALGGGVGDGGADARAALLAELLGLALEQAAGPVLEQGPALDLGLGGLGLAQGLGLDVALAVARGGAGGGADGVGDDVLGDDLASSLAGLEGLALEEAGAAGAGVELEGLHVGGVHLGHGVDAGGDGQEEGGELSELHLGGVGWLAKRGGERWKRWLKWGIK</sequence>
<proteinExistence type="predicted"/>
<evidence type="ECO:0000313" key="1">
    <source>
        <dbReference type="EMBL" id="KAK8068238.1"/>
    </source>
</evidence>
<keyword evidence="2" id="KW-1185">Reference proteome</keyword>
<accession>A0ABR1VE86</accession>
<reference evidence="1 2" key="1">
    <citation type="submission" date="2023-01" db="EMBL/GenBank/DDBJ databases">
        <title>Analysis of 21 Apiospora genomes using comparative genomics revels a genus with tremendous synthesis potential of carbohydrate active enzymes and secondary metabolites.</title>
        <authorList>
            <person name="Sorensen T."/>
        </authorList>
    </citation>
    <scope>NUCLEOTIDE SEQUENCE [LARGE SCALE GENOMIC DNA]</scope>
    <source>
        <strain evidence="1 2">CBS 83171</strain>
    </source>
</reference>
<evidence type="ECO:0000313" key="2">
    <source>
        <dbReference type="Proteomes" id="UP001446871"/>
    </source>
</evidence>